<evidence type="ECO:0000256" key="2">
    <source>
        <dbReference type="ARBA" id="ARBA00022679"/>
    </source>
</evidence>
<dbReference type="InterPro" id="IPR016461">
    <property type="entry name" value="COMT-like"/>
</dbReference>
<evidence type="ECO:0000259" key="4">
    <source>
        <dbReference type="Pfam" id="PF00891"/>
    </source>
</evidence>
<dbReference type="PROSITE" id="PS51683">
    <property type="entry name" value="SAM_OMT_II"/>
    <property type="match status" value="1"/>
</dbReference>
<name>A0AAU9J6C6_9CILI</name>
<protein>
    <recommendedName>
        <fullName evidence="4">O-methyltransferase C-terminal domain-containing protein</fullName>
    </recommendedName>
</protein>
<feature type="domain" description="O-methyltransferase C-terminal" evidence="4">
    <location>
        <begin position="4"/>
        <end position="64"/>
    </location>
</feature>
<proteinExistence type="predicted"/>
<keyword evidence="3" id="KW-0949">S-adenosyl-L-methionine</keyword>
<organism evidence="5 6">
    <name type="scientific">Blepharisma stoltei</name>
    <dbReference type="NCBI Taxonomy" id="1481888"/>
    <lineage>
        <taxon>Eukaryota</taxon>
        <taxon>Sar</taxon>
        <taxon>Alveolata</taxon>
        <taxon>Ciliophora</taxon>
        <taxon>Postciliodesmatophora</taxon>
        <taxon>Heterotrichea</taxon>
        <taxon>Heterotrichida</taxon>
        <taxon>Blepharismidae</taxon>
        <taxon>Blepharisma</taxon>
    </lineage>
</organism>
<dbReference type="InterPro" id="IPR029063">
    <property type="entry name" value="SAM-dependent_MTases_sf"/>
</dbReference>
<keyword evidence="1" id="KW-0489">Methyltransferase</keyword>
<dbReference type="SUPFAM" id="SSF53335">
    <property type="entry name" value="S-adenosyl-L-methionine-dependent methyltransferases"/>
    <property type="match status" value="1"/>
</dbReference>
<keyword evidence="6" id="KW-1185">Reference proteome</keyword>
<evidence type="ECO:0000256" key="3">
    <source>
        <dbReference type="ARBA" id="ARBA00022691"/>
    </source>
</evidence>
<dbReference type="InterPro" id="IPR001077">
    <property type="entry name" value="COMT_C"/>
</dbReference>
<keyword evidence="2" id="KW-0808">Transferase</keyword>
<gene>
    <name evidence="5" type="ORF">BSTOLATCC_MIC31910</name>
</gene>
<evidence type="ECO:0000313" key="6">
    <source>
        <dbReference type="Proteomes" id="UP001162131"/>
    </source>
</evidence>
<dbReference type="EMBL" id="CAJZBQ010000032">
    <property type="protein sequence ID" value="CAG9322794.1"/>
    <property type="molecule type" value="Genomic_DNA"/>
</dbReference>
<dbReference type="Proteomes" id="UP001162131">
    <property type="component" value="Unassembled WGS sequence"/>
</dbReference>
<sequence>MKIAKILRALETGKQLKIIDSVMSKSNELYLCAIMADIHMMALLNGKERTKEQFEALLTETGFRLESVNAISSTRFNVINATAI</sequence>
<dbReference type="GO" id="GO:0032259">
    <property type="term" value="P:methylation"/>
    <property type="evidence" value="ECO:0007669"/>
    <property type="project" value="UniProtKB-KW"/>
</dbReference>
<comment type="caution">
    <text evidence="5">The sequence shown here is derived from an EMBL/GenBank/DDBJ whole genome shotgun (WGS) entry which is preliminary data.</text>
</comment>
<evidence type="ECO:0000256" key="1">
    <source>
        <dbReference type="ARBA" id="ARBA00022603"/>
    </source>
</evidence>
<reference evidence="5" key="1">
    <citation type="submission" date="2021-09" db="EMBL/GenBank/DDBJ databases">
        <authorList>
            <consortium name="AG Swart"/>
            <person name="Singh M."/>
            <person name="Singh A."/>
            <person name="Seah K."/>
            <person name="Emmerich C."/>
        </authorList>
    </citation>
    <scope>NUCLEOTIDE SEQUENCE</scope>
    <source>
        <strain evidence="5">ATCC30299</strain>
    </source>
</reference>
<evidence type="ECO:0000313" key="5">
    <source>
        <dbReference type="EMBL" id="CAG9322794.1"/>
    </source>
</evidence>
<dbReference type="Gene3D" id="3.40.50.150">
    <property type="entry name" value="Vaccinia Virus protein VP39"/>
    <property type="match status" value="1"/>
</dbReference>
<dbReference type="GO" id="GO:0008171">
    <property type="term" value="F:O-methyltransferase activity"/>
    <property type="evidence" value="ECO:0007669"/>
    <property type="project" value="InterPro"/>
</dbReference>
<accession>A0AAU9J6C6</accession>
<dbReference type="AlphaFoldDB" id="A0AAU9J6C6"/>
<dbReference type="Pfam" id="PF00891">
    <property type="entry name" value="Methyltransf_2"/>
    <property type="match status" value="1"/>
</dbReference>